<keyword evidence="3" id="KW-1185">Reference proteome</keyword>
<keyword evidence="1" id="KW-0472">Membrane</keyword>
<keyword evidence="1" id="KW-1133">Transmembrane helix</keyword>
<protein>
    <submittedName>
        <fullName evidence="2">Uncharacterized protein</fullName>
    </submittedName>
</protein>
<feature type="transmembrane region" description="Helical" evidence="1">
    <location>
        <begin position="47"/>
        <end position="66"/>
    </location>
</feature>
<accession>A0A0B2VWS0</accession>
<evidence type="ECO:0000313" key="3">
    <source>
        <dbReference type="Proteomes" id="UP000031036"/>
    </source>
</evidence>
<organism evidence="2 3">
    <name type="scientific">Toxocara canis</name>
    <name type="common">Canine roundworm</name>
    <dbReference type="NCBI Taxonomy" id="6265"/>
    <lineage>
        <taxon>Eukaryota</taxon>
        <taxon>Metazoa</taxon>
        <taxon>Ecdysozoa</taxon>
        <taxon>Nematoda</taxon>
        <taxon>Chromadorea</taxon>
        <taxon>Rhabditida</taxon>
        <taxon>Spirurina</taxon>
        <taxon>Ascaridomorpha</taxon>
        <taxon>Ascaridoidea</taxon>
        <taxon>Toxocaridae</taxon>
        <taxon>Toxocara</taxon>
    </lineage>
</organism>
<evidence type="ECO:0000256" key="1">
    <source>
        <dbReference type="SAM" id="Phobius"/>
    </source>
</evidence>
<name>A0A0B2VWS0_TOXCA</name>
<dbReference type="EMBL" id="JPKZ01000732">
    <property type="protein sequence ID" value="KHN85752.1"/>
    <property type="molecule type" value="Genomic_DNA"/>
</dbReference>
<comment type="caution">
    <text evidence="2">The sequence shown here is derived from an EMBL/GenBank/DDBJ whole genome shotgun (WGS) entry which is preliminary data.</text>
</comment>
<keyword evidence="1" id="KW-0812">Transmembrane</keyword>
<dbReference type="Proteomes" id="UP000031036">
    <property type="component" value="Unassembled WGS sequence"/>
</dbReference>
<sequence>MTFTLNVSIHANLLCRFYFAYNCLLAVCEFCSDSIAINFHWLDEMFLQRRACTSTLFLLLFVVLLLQANGQLLSKRDFSDDEIDAERHLGKQNVQLRDLLNAGVSYGIRWGRR</sequence>
<reference evidence="2 3" key="1">
    <citation type="submission" date="2014-11" db="EMBL/GenBank/DDBJ databases">
        <title>Genetic blueprint of the zoonotic pathogen Toxocara canis.</title>
        <authorList>
            <person name="Zhu X.-Q."/>
            <person name="Korhonen P.K."/>
            <person name="Cai H."/>
            <person name="Young N.D."/>
            <person name="Nejsum P."/>
            <person name="von Samson-Himmelstjerna G."/>
            <person name="Boag P.R."/>
            <person name="Tan P."/>
            <person name="Li Q."/>
            <person name="Min J."/>
            <person name="Yang Y."/>
            <person name="Wang X."/>
            <person name="Fang X."/>
            <person name="Hall R.S."/>
            <person name="Hofmann A."/>
            <person name="Sternberg P.W."/>
            <person name="Jex A.R."/>
            <person name="Gasser R.B."/>
        </authorList>
    </citation>
    <scope>NUCLEOTIDE SEQUENCE [LARGE SCALE GENOMIC DNA]</scope>
    <source>
        <strain evidence="2">PN_DK_2014</strain>
    </source>
</reference>
<proteinExistence type="predicted"/>
<gene>
    <name evidence="2" type="ORF">Tcan_00210</name>
</gene>
<dbReference type="AlphaFoldDB" id="A0A0B2VWS0"/>
<evidence type="ECO:0000313" key="2">
    <source>
        <dbReference type="EMBL" id="KHN85752.1"/>
    </source>
</evidence>